<accession>A0A2G6KB27</accession>
<organism evidence="4 5">
    <name type="scientific">candidate division KSB3 bacterium</name>
    <dbReference type="NCBI Taxonomy" id="2044937"/>
    <lineage>
        <taxon>Bacteria</taxon>
        <taxon>candidate division KSB3</taxon>
    </lineage>
</organism>
<feature type="transmembrane region" description="Helical" evidence="1">
    <location>
        <begin position="204"/>
        <end position="221"/>
    </location>
</feature>
<feature type="signal peptide" evidence="2">
    <location>
        <begin position="1"/>
        <end position="24"/>
    </location>
</feature>
<name>A0A2G6KB27_9BACT</name>
<keyword evidence="1" id="KW-1133">Transmembrane helix</keyword>
<protein>
    <recommendedName>
        <fullName evidence="3">Ice-binding protein C-terminal domain-containing protein</fullName>
    </recommendedName>
</protein>
<feature type="chain" id="PRO_5013768240" description="Ice-binding protein C-terminal domain-containing protein" evidence="2">
    <location>
        <begin position="25"/>
        <end position="226"/>
    </location>
</feature>
<evidence type="ECO:0000313" key="5">
    <source>
        <dbReference type="Proteomes" id="UP000230821"/>
    </source>
</evidence>
<evidence type="ECO:0000256" key="1">
    <source>
        <dbReference type="SAM" id="Phobius"/>
    </source>
</evidence>
<dbReference type="Pfam" id="PF07589">
    <property type="entry name" value="PEP-CTERM"/>
    <property type="match status" value="1"/>
</dbReference>
<keyword evidence="1" id="KW-0472">Membrane</keyword>
<dbReference type="Proteomes" id="UP000230821">
    <property type="component" value="Unassembled WGS sequence"/>
</dbReference>
<feature type="domain" description="Ice-binding protein C-terminal" evidence="3">
    <location>
        <begin position="200"/>
        <end position="223"/>
    </location>
</feature>
<keyword evidence="2" id="KW-0732">Signal</keyword>
<comment type="caution">
    <text evidence="4">The sequence shown here is derived from an EMBL/GenBank/DDBJ whole genome shotgun (WGS) entry which is preliminary data.</text>
</comment>
<evidence type="ECO:0000259" key="3">
    <source>
        <dbReference type="Pfam" id="PF07589"/>
    </source>
</evidence>
<dbReference type="EMBL" id="PDSK01000117">
    <property type="protein sequence ID" value="PIE32192.1"/>
    <property type="molecule type" value="Genomic_DNA"/>
</dbReference>
<evidence type="ECO:0000256" key="2">
    <source>
        <dbReference type="SAM" id="SignalP"/>
    </source>
</evidence>
<proteinExistence type="predicted"/>
<reference evidence="4 5" key="1">
    <citation type="submission" date="2017-10" db="EMBL/GenBank/DDBJ databases">
        <title>Novel microbial diversity and functional potential in the marine mammal oral microbiome.</title>
        <authorList>
            <person name="Dudek N.K."/>
            <person name="Sun C.L."/>
            <person name="Burstein D."/>
            <person name="Kantor R.S."/>
            <person name="Aliaga Goltsman D.S."/>
            <person name="Bik E.M."/>
            <person name="Thomas B.C."/>
            <person name="Banfield J.F."/>
            <person name="Relman D.A."/>
        </authorList>
    </citation>
    <scope>NUCLEOTIDE SEQUENCE [LARGE SCALE GENOMIC DNA]</scope>
    <source>
        <strain evidence="4">DOLJORAL78_47_16</strain>
    </source>
</reference>
<sequence>MKMFTKFSAVALVVVFAVPALVHADSFVGTKWTNRGNFKTTFDGKNRTMYVGEFTLQLRDDSGQLLDDGEWFTGFCVDPWQGAKVGGELPVEFVSPEEYNSGLQIAWMFETYYTEESTKSEIAGLQLAFWDMIVDADYNLNSGDFRVRRGNTTAITYAESYLASVPQTFSSSDIASLNSSYVIGKTGTHQDFIVKAEVAPVPEPATVLLLGVGVIGILGVARKRNK</sequence>
<evidence type="ECO:0000313" key="4">
    <source>
        <dbReference type="EMBL" id="PIE32192.1"/>
    </source>
</evidence>
<dbReference type="NCBIfam" id="TIGR02595">
    <property type="entry name" value="PEP_CTERM"/>
    <property type="match status" value="1"/>
</dbReference>
<dbReference type="InterPro" id="IPR013424">
    <property type="entry name" value="Ice-binding_C"/>
</dbReference>
<dbReference type="AlphaFoldDB" id="A0A2G6KB27"/>
<gene>
    <name evidence="4" type="ORF">CSA56_16430</name>
</gene>
<keyword evidence="1" id="KW-0812">Transmembrane</keyword>